<evidence type="ECO:0008006" key="4">
    <source>
        <dbReference type="Google" id="ProtNLM"/>
    </source>
</evidence>
<dbReference type="PANTHER" id="PTHR47481:SF22">
    <property type="entry name" value="RETROTRANSPOSON GAG DOMAIN-CONTAINING PROTEIN"/>
    <property type="match status" value="1"/>
</dbReference>
<sequence>MSFPMAKTSTASAFGDSSPTSGDTTSNPNSTATIINQVARGPISFNLAAFPLKLAPTNYLSWKTQFTSLLAGYELLVYLDGTHPYPVAAEPEYSLRARQDKLLHRALITFVSKNIMPYIAPAPIAQQLWETLAHLYANGSRTRFITLKE</sequence>
<organism evidence="2 3">
    <name type="scientific">Rubroshorea leprosula</name>
    <dbReference type="NCBI Taxonomy" id="152421"/>
    <lineage>
        <taxon>Eukaryota</taxon>
        <taxon>Viridiplantae</taxon>
        <taxon>Streptophyta</taxon>
        <taxon>Embryophyta</taxon>
        <taxon>Tracheophyta</taxon>
        <taxon>Spermatophyta</taxon>
        <taxon>Magnoliopsida</taxon>
        <taxon>eudicotyledons</taxon>
        <taxon>Gunneridae</taxon>
        <taxon>Pentapetalae</taxon>
        <taxon>rosids</taxon>
        <taxon>malvids</taxon>
        <taxon>Malvales</taxon>
        <taxon>Dipterocarpaceae</taxon>
        <taxon>Rubroshorea</taxon>
    </lineage>
</organism>
<dbReference type="Proteomes" id="UP001054252">
    <property type="component" value="Unassembled WGS sequence"/>
</dbReference>
<proteinExistence type="predicted"/>
<dbReference type="PANTHER" id="PTHR47481">
    <property type="match status" value="1"/>
</dbReference>
<name>A0AAV5MMY8_9ROSI</name>
<keyword evidence="3" id="KW-1185">Reference proteome</keyword>
<evidence type="ECO:0000313" key="2">
    <source>
        <dbReference type="EMBL" id="GKV51250.1"/>
    </source>
</evidence>
<evidence type="ECO:0000256" key="1">
    <source>
        <dbReference type="SAM" id="MobiDB-lite"/>
    </source>
</evidence>
<reference evidence="2 3" key="1">
    <citation type="journal article" date="2021" name="Commun. Biol.">
        <title>The genome of Shorea leprosula (Dipterocarpaceae) highlights the ecological relevance of drought in aseasonal tropical rainforests.</title>
        <authorList>
            <person name="Ng K.K.S."/>
            <person name="Kobayashi M.J."/>
            <person name="Fawcett J.A."/>
            <person name="Hatakeyama M."/>
            <person name="Paape T."/>
            <person name="Ng C.H."/>
            <person name="Ang C.C."/>
            <person name="Tnah L.H."/>
            <person name="Lee C.T."/>
            <person name="Nishiyama T."/>
            <person name="Sese J."/>
            <person name="O'Brien M.J."/>
            <person name="Copetti D."/>
            <person name="Mohd Noor M.I."/>
            <person name="Ong R.C."/>
            <person name="Putra M."/>
            <person name="Sireger I.Z."/>
            <person name="Indrioko S."/>
            <person name="Kosugi Y."/>
            <person name="Izuno A."/>
            <person name="Isagi Y."/>
            <person name="Lee S.L."/>
            <person name="Shimizu K.K."/>
        </authorList>
    </citation>
    <scope>NUCLEOTIDE SEQUENCE [LARGE SCALE GENOMIC DNA]</scope>
    <source>
        <strain evidence="2">214</strain>
    </source>
</reference>
<evidence type="ECO:0000313" key="3">
    <source>
        <dbReference type="Proteomes" id="UP001054252"/>
    </source>
</evidence>
<dbReference type="EMBL" id="BPVZ01000462">
    <property type="protein sequence ID" value="GKV51250.1"/>
    <property type="molecule type" value="Genomic_DNA"/>
</dbReference>
<comment type="caution">
    <text evidence="2">The sequence shown here is derived from an EMBL/GenBank/DDBJ whole genome shotgun (WGS) entry which is preliminary data.</text>
</comment>
<gene>
    <name evidence="2" type="ORF">SLEP1_g57918</name>
</gene>
<feature type="compositionally biased region" description="Low complexity" evidence="1">
    <location>
        <begin position="15"/>
        <end position="29"/>
    </location>
</feature>
<dbReference type="AlphaFoldDB" id="A0AAV5MMY8"/>
<accession>A0AAV5MMY8</accession>
<protein>
    <recommendedName>
        <fullName evidence="4">Retrotransposon Copia-like N-terminal domain-containing protein</fullName>
    </recommendedName>
</protein>
<feature type="region of interest" description="Disordered" evidence="1">
    <location>
        <begin position="1"/>
        <end position="29"/>
    </location>
</feature>